<dbReference type="SUPFAM" id="SSF51161">
    <property type="entry name" value="Trimeric LpxA-like enzymes"/>
    <property type="match status" value="1"/>
</dbReference>
<dbReference type="Gene3D" id="2.160.10.10">
    <property type="entry name" value="Hexapeptide repeat proteins"/>
    <property type="match status" value="1"/>
</dbReference>
<dbReference type="AlphaFoldDB" id="X1TLK1"/>
<evidence type="ECO:0008006" key="2">
    <source>
        <dbReference type="Google" id="ProtNLM"/>
    </source>
</evidence>
<protein>
    <recommendedName>
        <fullName evidence="2">Nucleotidyl transferase domain-containing protein</fullName>
    </recommendedName>
</protein>
<dbReference type="Pfam" id="PF13562">
    <property type="entry name" value="NTP_transf_4"/>
    <property type="match status" value="1"/>
</dbReference>
<accession>X1TLK1</accession>
<gene>
    <name evidence="1" type="ORF">S12H4_26240</name>
</gene>
<name>X1TLK1_9ZZZZ</name>
<dbReference type="EMBL" id="BARW01014869">
    <property type="protein sequence ID" value="GAI80919.1"/>
    <property type="molecule type" value="Genomic_DNA"/>
</dbReference>
<dbReference type="InterPro" id="IPR023917">
    <property type="entry name" value="Bifunctiontional_GlmU_bac-type"/>
</dbReference>
<sequence length="248" mass="27284">MRLILLDSPKEVRGNFYPMAFSHPLWELRCGFTSLGQKLVDKVGASDVAYFVADYMADSYRAKAESAGSPVNDSSILDGDDLLVVDPRLKAESFDIAANVPSEVGLDEQGSLLYARITKDDLTRLPTDEIGKFITEAKKKLPNVRSALPRWRYIWDLVLVNAEQLTADFAAAGQYGIEGTLEQPNAIRGSKKDVYIAPGAIVHPMVVIDAEHGPVYIDEDAQIHPFSRIEGPCYIGKKTILLGAKCLK</sequence>
<evidence type="ECO:0000313" key="1">
    <source>
        <dbReference type="EMBL" id="GAI80919.1"/>
    </source>
</evidence>
<reference evidence="1" key="1">
    <citation type="journal article" date="2014" name="Front. Microbiol.">
        <title>High frequency of phylogenetically diverse reductive dehalogenase-homologous genes in deep subseafloor sedimentary metagenomes.</title>
        <authorList>
            <person name="Kawai M."/>
            <person name="Futagami T."/>
            <person name="Toyoda A."/>
            <person name="Takaki Y."/>
            <person name="Nishi S."/>
            <person name="Hori S."/>
            <person name="Arai W."/>
            <person name="Tsubouchi T."/>
            <person name="Morono Y."/>
            <person name="Uchiyama I."/>
            <person name="Ito T."/>
            <person name="Fujiyama A."/>
            <person name="Inagaki F."/>
            <person name="Takami H."/>
        </authorList>
    </citation>
    <scope>NUCLEOTIDE SEQUENCE</scope>
    <source>
        <strain evidence="1">Expedition CK06-06</strain>
    </source>
</reference>
<comment type="caution">
    <text evidence="1">The sequence shown here is derived from an EMBL/GenBank/DDBJ whole genome shotgun (WGS) entry which is preliminary data.</text>
</comment>
<proteinExistence type="predicted"/>
<dbReference type="InterPro" id="IPR011004">
    <property type="entry name" value="Trimer_LpxA-like_sf"/>
</dbReference>
<organism evidence="1">
    <name type="scientific">marine sediment metagenome</name>
    <dbReference type="NCBI Taxonomy" id="412755"/>
    <lineage>
        <taxon>unclassified sequences</taxon>
        <taxon>metagenomes</taxon>
        <taxon>ecological metagenomes</taxon>
    </lineage>
</organism>